<dbReference type="Proteomes" id="UP000621436">
    <property type="component" value="Unassembled WGS sequence"/>
</dbReference>
<evidence type="ECO:0000256" key="5">
    <source>
        <dbReference type="ARBA" id="ARBA00022989"/>
    </source>
</evidence>
<reference evidence="9" key="1">
    <citation type="submission" date="2020-11" db="EMBL/GenBank/DDBJ databases">
        <title>Halonatronomonas betainensis gen. nov., sp. nov. a novel haloalkaliphilic representative of the family Halanaerobiacae capable of betaine degradation.</title>
        <authorList>
            <person name="Boltyanskaya Y."/>
            <person name="Kevbrin V."/>
            <person name="Detkova E."/>
            <person name="Grouzdev D.S."/>
            <person name="Koziaeva V."/>
            <person name="Zhilina T."/>
        </authorList>
    </citation>
    <scope>NUCLEOTIDE SEQUENCE</scope>
    <source>
        <strain evidence="9">Z-7014</strain>
    </source>
</reference>
<evidence type="ECO:0000256" key="1">
    <source>
        <dbReference type="ARBA" id="ARBA00004141"/>
    </source>
</evidence>
<feature type="transmembrane region" description="Helical" evidence="7">
    <location>
        <begin position="406"/>
        <end position="439"/>
    </location>
</feature>
<evidence type="ECO:0000256" key="3">
    <source>
        <dbReference type="ARBA" id="ARBA00022692"/>
    </source>
</evidence>
<comment type="caution">
    <text evidence="9">The sequence shown here is derived from an EMBL/GenBank/DDBJ whole genome shotgun (WGS) entry which is preliminary data.</text>
</comment>
<dbReference type="SUPFAM" id="SSF116726">
    <property type="entry name" value="TrkA C-terminal domain-like"/>
    <property type="match status" value="2"/>
</dbReference>
<dbReference type="Pfam" id="PF02080">
    <property type="entry name" value="TrkA_C"/>
    <property type="match status" value="2"/>
</dbReference>
<dbReference type="PANTHER" id="PTHR43652:SF2">
    <property type="entry name" value="BASIC AMINO ACID ANTIPORTER YFCC-RELATED"/>
    <property type="match status" value="1"/>
</dbReference>
<feature type="transmembrane region" description="Helical" evidence="7">
    <location>
        <begin position="490"/>
        <end position="510"/>
    </location>
</feature>
<dbReference type="PROSITE" id="PS51202">
    <property type="entry name" value="RCK_C"/>
    <property type="match status" value="2"/>
</dbReference>
<evidence type="ECO:0000259" key="8">
    <source>
        <dbReference type="PROSITE" id="PS51202"/>
    </source>
</evidence>
<feature type="transmembrane region" description="Helical" evidence="7">
    <location>
        <begin position="139"/>
        <end position="164"/>
    </location>
</feature>
<keyword evidence="4" id="KW-0677">Repeat</keyword>
<feature type="transmembrane region" description="Helical" evidence="7">
    <location>
        <begin position="451"/>
        <end position="469"/>
    </location>
</feature>
<dbReference type="GO" id="GO:0006813">
    <property type="term" value="P:potassium ion transport"/>
    <property type="evidence" value="ECO:0007669"/>
    <property type="project" value="InterPro"/>
</dbReference>
<feature type="transmembrane region" description="Helical" evidence="7">
    <location>
        <begin position="176"/>
        <end position="199"/>
    </location>
</feature>
<dbReference type="GO" id="GO:0008324">
    <property type="term" value="F:monoatomic cation transmembrane transporter activity"/>
    <property type="evidence" value="ECO:0007669"/>
    <property type="project" value="InterPro"/>
</dbReference>
<keyword evidence="6 7" id="KW-0472">Membrane</keyword>
<dbReference type="Pfam" id="PF03600">
    <property type="entry name" value="CitMHS"/>
    <property type="match status" value="1"/>
</dbReference>
<feature type="transmembrane region" description="Helical" evidence="7">
    <location>
        <begin position="28"/>
        <end position="44"/>
    </location>
</feature>
<feature type="transmembrane region" description="Helical" evidence="7">
    <location>
        <begin position="530"/>
        <end position="551"/>
    </location>
</feature>
<feature type="domain" description="RCK C-terminal" evidence="8">
    <location>
        <begin position="212"/>
        <end position="296"/>
    </location>
</feature>
<keyword evidence="2" id="KW-0813">Transport</keyword>
<dbReference type="GO" id="GO:0005886">
    <property type="term" value="C:plasma membrane"/>
    <property type="evidence" value="ECO:0007669"/>
    <property type="project" value="TreeGrafter"/>
</dbReference>
<dbReference type="Gene3D" id="3.30.70.1450">
    <property type="entry name" value="Regulator of K+ conductance, C-terminal domain"/>
    <property type="match status" value="2"/>
</dbReference>
<sequence length="597" mass="65960">MDPGIIFIIFFLIFLIVMFIIEPIRIDIIALSIPVILVLTNFWTEVSPTEAISGFSSSATVTIGSMFIISAGVEKSGIIQALGDKISKWTGDSDFKLLFFIILFAGLIAGVINNTPVVALFIPLVIGIARRKNSSPSKFLIPLSYAAMMGGLTTLIGTSTNILASDILARRTGEGFSMFEFTHLGLLVLFIGAIYMLFLGRKILPDRIKPEVEVTEQFKMGEYLTETIIRKDSPLIGKTLEETEQRMDFDLNIIQLNRSGEKFLKPLTNKTIQEGDHLIVRTDPKNLVKLIRTHRMKISSETPTRESLNVKKESQSLVEIVLPYGSFLEGQTLEEVNFLENYECDILAIRQGEELTHKRMGDITLKAGNVLLLTAGEKTIERLKKDRNFIVSSELISKEYRPSKVITSLAILAGVVLLAALNIVPIVISSLGGVIAMVVTNTLKPVELSEAINWNVIFLLAGLIPLGIAMDNTGTAEFMARQVLRLEGMLSPLMFLMVFYFLTVIFANLIGNNASVILMLPIALDAAGQLGLNPLAFALAVTFAASSAFLTPMSYQTNMMVYGPGNYKFQDFFWTGLPLQLILLFVVPLLINLFWGL</sequence>
<keyword evidence="5 7" id="KW-1133">Transmembrane helix</keyword>
<dbReference type="InterPro" id="IPR004680">
    <property type="entry name" value="Cit_transptr-like_dom"/>
</dbReference>
<gene>
    <name evidence="9" type="ORF">I0Q91_00050</name>
</gene>
<dbReference type="EMBL" id="JADPIE010000001">
    <property type="protein sequence ID" value="MBF8435454.1"/>
    <property type="molecule type" value="Genomic_DNA"/>
</dbReference>
<keyword evidence="10" id="KW-1185">Reference proteome</keyword>
<comment type="subcellular location">
    <subcellularLocation>
        <location evidence="1">Membrane</location>
        <topology evidence="1">Multi-pass membrane protein</topology>
    </subcellularLocation>
</comment>
<feature type="transmembrane region" description="Helical" evidence="7">
    <location>
        <begin position="6"/>
        <end position="21"/>
    </location>
</feature>
<protein>
    <submittedName>
        <fullName evidence="9">SLC13 family permease</fullName>
    </submittedName>
</protein>
<dbReference type="RefSeq" id="WP_270452073.1">
    <property type="nucleotide sequence ID" value="NZ_JADPIE010000001.1"/>
</dbReference>
<evidence type="ECO:0000256" key="6">
    <source>
        <dbReference type="ARBA" id="ARBA00023136"/>
    </source>
</evidence>
<evidence type="ECO:0000256" key="7">
    <source>
        <dbReference type="SAM" id="Phobius"/>
    </source>
</evidence>
<feature type="domain" description="RCK C-terminal" evidence="8">
    <location>
        <begin position="305"/>
        <end position="389"/>
    </location>
</feature>
<dbReference type="InterPro" id="IPR006037">
    <property type="entry name" value="RCK_C"/>
</dbReference>
<dbReference type="PANTHER" id="PTHR43652">
    <property type="entry name" value="BASIC AMINO ACID ANTIPORTER YFCC-RELATED"/>
    <property type="match status" value="1"/>
</dbReference>
<dbReference type="InterPro" id="IPR036721">
    <property type="entry name" value="RCK_C_sf"/>
</dbReference>
<feature type="transmembrane region" description="Helical" evidence="7">
    <location>
        <begin position="572"/>
        <end position="595"/>
    </location>
</feature>
<accession>A0A931AP48</accession>
<dbReference type="AlphaFoldDB" id="A0A931AP48"/>
<evidence type="ECO:0000256" key="2">
    <source>
        <dbReference type="ARBA" id="ARBA00022448"/>
    </source>
</evidence>
<dbReference type="InterPro" id="IPR031312">
    <property type="entry name" value="Na/sul_symport_CS"/>
</dbReference>
<dbReference type="PROSITE" id="PS01271">
    <property type="entry name" value="NA_SULFATE"/>
    <property type="match status" value="1"/>
</dbReference>
<proteinExistence type="predicted"/>
<keyword evidence="3 7" id="KW-0812">Transmembrane</keyword>
<name>A0A931AP48_9FIRM</name>
<evidence type="ECO:0000256" key="4">
    <source>
        <dbReference type="ARBA" id="ARBA00022737"/>
    </source>
</evidence>
<evidence type="ECO:0000313" key="10">
    <source>
        <dbReference type="Proteomes" id="UP000621436"/>
    </source>
</evidence>
<feature type="transmembrane region" description="Helical" evidence="7">
    <location>
        <begin position="97"/>
        <end position="127"/>
    </location>
</feature>
<organism evidence="9 10">
    <name type="scientific">Halonatronomonas betaini</name>
    <dbReference type="NCBI Taxonomy" id="2778430"/>
    <lineage>
        <taxon>Bacteria</taxon>
        <taxon>Bacillati</taxon>
        <taxon>Bacillota</taxon>
        <taxon>Clostridia</taxon>
        <taxon>Halanaerobiales</taxon>
        <taxon>Halarsenatibacteraceae</taxon>
        <taxon>Halonatronomonas</taxon>
    </lineage>
</organism>
<evidence type="ECO:0000313" key="9">
    <source>
        <dbReference type="EMBL" id="MBF8435454.1"/>
    </source>
</evidence>
<dbReference type="InterPro" id="IPR051679">
    <property type="entry name" value="DASS-Related_Transporters"/>
</dbReference>